<keyword evidence="2" id="KW-0732">Signal</keyword>
<dbReference type="PANTHER" id="PTHR21879:SF18">
    <property type="entry name" value="LD17368P"/>
    <property type="match status" value="1"/>
</dbReference>
<reference evidence="3 5" key="1">
    <citation type="journal article" date="2014" name="BMC Genomics">
        <title>Genome sequence of Anopheles sinensis provides insight into genetics basis of mosquito competence for malaria parasites.</title>
        <authorList>
            <person name="Zhou D."/>
            <person name="Zhang D."/>
            <person name="Ding G."/>
            <person name="Shi L."/>
            <person name="Hou Q."/>
            <person name="Ye Y."/>
            <person name="Xu Y."/>
            <person name="Zhou H."/>
            <person name="Xiong C."/>
            <person name="Li S."/>
            <person name="Yu J."/>
            <person name="Hong S."/>
            <person name="Yu X."/>
            <person name="Zou P."/>
            <person name="Chen C."/>
            <person name="Chang X."/>
            <person name="Wang W."/>
            <person name="Lv Y."/>
            <person name="Sun Y."/>
            <person name="Ma L."/>
            <person name="Shen B."/>
            <person name="Zhu C."/>
        </authorList>
    </citation>
    <scope>NUCLEOTIDE SEQUENCE [LARGE SCALE GENOMIC DNA]</scope>
</reference>
<name>A0A084VL83_ANOSI</name>
<gene>
    <name evidence="3" type="ORF">ZHAS_00006125</name>
</gene>
<accession>A0A084VL83</accession>
<evidence type="ECO:0000313" key="4">
    <source>
        <dbReference type="EnsemblMetazoa" id="ASIC006125-PA"/>
    </source>
</evidence>
<dbReference type="PANTHER" id="PTHR21879">
    <property type="entry name" value="FI03362P-RELATED-RELATED"/>
    <property type="match status" value="1"/>
</dbReference>
<evidence type="ECO:0008006" key="6">
    <source>
        <dbReference type="Google" id="ProtNLM"/>
    </source>
</evidence>
<dbReference type="OrthoDB" id="8179503at2759"/>
<evidence type="ECO:0000256" key="1">
    <source>
        <dbReference type="SAM" id="Phobius"/>
    </source>
</evidence>
<feature type="transmembrane region" description="Helical" evidence="1">
    <location>
        <begin position="155"/>
        <end position="188"/>
    </location>
</feature>
<dbReference type="InterPro" id="IPR012464">
    <property type="entry name" value="DUF1676"/>
</dbReference>
<dbReference type="VEuPathDB" id="VectorBase:ASIC006125"/>
<dbReference type="AlphaFoldDB" id="A0A084VL83"/>
<keyword evidence="1" id="KW-0472">Membrane</keyword>
<evidence type="ECO:0000313" key="5">
    <source>
        <dbReference type="Proteomes" id="UP000030765"/>
    </source>
</evidence>
<feature type="signal peptide" evidence="2">
    <location>
        <begin position="1"/>
        <end position="16"/>
    </location>
</feature>
<dbReference type="GO" id="GO:0016020">
    <property type="term" value="C:membrane"/>
    <property type="evidence" value="ECO:0007669"/>
    <property type="project" value="TreeGrafter"/>
</dbReference>
<dbReference type="VEuPathDB" id="VectorBase:ASIS015620"/>
<dbReference type="EMBL" id="KE524972">
    <property type="protein sequence ID" value="KFB38727.1"/>
    <property type="molecule type" value="Genomic_DNA"/>
</dbReference>
<evidence type="ECO:0000313" key="3">
    <source>
        <dbReference type="EMBL" id="KFB38727.1"/>
    </source>
</evidence>
<keyword evidence="5" id="KW-1185">Reference proteome</keyword>
<keyword evidence="1" id="KW-1133">Transmembrane helix</keyword>
<dbReference type="EMBL" id="ATLV01014427">
    <property type="status" value="NOT_ANNOTATED_CDS"/>
    <property type="molecule type" value="Genomic_DNA"/>
</dbReference>
<protein>
    <recommendedName>
        <fullName evidence="6">Protein osiris 6</fullName>
    </recommendedName>
</protein>
<dbReference type="OMA" id="HSIAYAG"/>
<organism evidence="4 5">
    <name type="scientific">Anopheles sinensis</name>
    <name type="common">Mosquito</name>
    <dbReference type="NCBI Taxonomy" id="74873"/>
    <lineage>
        <taxon>Eukaryota</taxon>
        <taxon>Metazoa</taxon>
        <taxon>Ecdysozoa</taxon>
        <taxon>Arthropoda</taxon>
        <taxon>Hexapoda</taxon>
        <taxon>Insecta</taxon>
        <taxon>Pterygota</taxon>
        <taxon>Neoptera</taxon>
        <taxon>Endopterygota</taxon>
        <taxon>Diptera</taxon>
        <taxon>Nematocera</taxon>
        <taxon>Culicoidea</taxon>
        <taxon>Culicidae</taxon>
        <taxon>Anophelinae</taxon>
        <taxon>Anopheles</taxon>
    </lineage>
</organism>
<sequence>MKLLICVLSVCALAAAQDFKECLDKDSISCLQLTFYRKAREFFDQPQISVAGGLSFVKAAGRDSRSYSADSAQVESANSVESREEALENYVFERSVSFLRERSLNLDMAGAARSLSTVIPEEVKGQMRAMVAEARGKKKILKALLPILGLVKLKIVGLAILALLGIALIAKKALIVSVIALVLSKFLFLKKLLSKKDEGHTAYHGSSGGWEPSGYGDYGSHSQPAHSIAYAGHKPARK</sequence>
<dbReference type="STRING" id="74873.A0A084VL83"/>
<reference evidence="4" key="2">
    <citation type="submission" date="2020-05" db="UniProtKB">
        <authorList>
            <consortium name="EnsemblMetazoa"/>
        </authorList>
    </citation>
    <scope>IDENTIFICATION</scope>
</reference>
<feature type="chain" id="PRO_5001783793" description="Protein osiris 6" evidence="2">
    <location>
        <begin position="17"/>
        <end position="238"/>
    </location>
</feature>
<keyword evidence="1" id="KW-0812">Transmembrane</keyword>
<dbReference type="EnsemblMetazoa" id="ASIC006125-RA">
    <property type="protein sequence ID" value="ASIC006125-PA"/>
    <property type="gene ID" value="ASIC006125"/>
</dbReference>
<dbReference type="Proteomes" id="UP000030765">
    <property type="component" value="Unassembled WGS sequence"/>
</dbReference>
<evidence type="ECO:0000256" key="2">
    <source>
        <dbReference type="SAM" id="SignalP"/>
    </source>
</evidence>
<proteinExistence type="predicted"/>
<dbReference type="Pfam" id="PF07898">
    <property type="entry name" value="DUF1676"/>
    <property type="match status" value="1"/>
</dbReference>